<comment type="caution">
    <text evidence="1">The sequence shown here is derived from an EMBL/GenBank/DDBJ whole genome shotgun (WGS) entry which is preliminary data.</text>
</comment>
<sequence>MDWERQTGVRITLNGADDVAVEAAAGELRARFGNRFAVVGRRRQRSRGAIEVEGMLLVSVTASEDAGAADLLDLLYAGRAQAAAAAA</sequence>
<accession>A0A1V2H539</accession>
<dbReference type="EMBL" id="MLCO01000054">
    <property type="protein sequence ID" value="ONG56065.1"/>
    <property type="molecule type" value="Genomic_DNA"/>
</dbReference>
<reference evidence="1 2" key="1">
    <citation type="submission" date="2016-10" db="EMBL/GenBank/DDBJ databases">
        <title>Draft Genome sequence of Roseomonas sp. strain M3.</title>
        <authorList>
            <person name="Subhash Y."/>
            <person name="Lee S."/>
        </authorList>
    </citation>
    <scope>NUCLEOTIDE SEQUENCE [LARGE SCALE GENOMIC DNA]</scope>
    <source>
        <strain evidence="1 2">M3</strain>
    </source>
</reference>
<gene>
    <name evidence="1" type="ORF">BKE38_06970</name>
</gene>
<evidence type="ECO:0000313" key="1">
    <source>
        <dbReference type="EMBL" id="ONG56065.1"/>
    </source>
</evidence>
<protein>
    <submittedName>
        <fullName evidence="1">Uncharacterized protein</fullName>
    </submittedName>
</protein>
<dbReference type="Proteomes" id="UP000188879">
    <property type="component" value="Unassembled WGS sequence"/>
</dbReference>
<proteinExistence type="predicted"/>
<organism evidence="1 2">
    <name type="scientific">Teichococcus deserti</name>
    <dbReference type="NCBI Taxonomy" id="1817963"/>
    <lineage>
        <taxon>Bacteria</taxon>
        <taxon>Pseudomonadati</taxon>
        <taxon>Pseudomonadota</taxon>
        <taxon>Alphaproteobacteria</taxon>
        <taxon>Acetobacterales</taxon>
        <taxon>Roseomonadaceae</taxon>
        <taxon>Roseomonas</taxon>
    </lineage>
</organism>
<name>A0A1V2H539_9PROT</name>
<dbReference type="RefSeq" id="WP_076956653.1">
    <property type="nucleotide sequence ID" value="NZ_MLCO01000054.1"/>
</dbReference>
<keyword evidence="2" id="KW-1185">Reference proteome</keyword>
<evidence type="ECO:0000313" key="2">
    <source>
        <dbReference type="Proteomes" id="UP000188879"/>
    </source>
</evidence>
<dbReference type="AlphaFoldDB" id="A0A1V2H539"/>